<accession>A0A2R6RYL5</accession>
<protein>
    <recommendedName>
        <fullName evidence="3">Exocyst subunit Exo70 family protein</fullName>
    </recommendedName>
</protein>
<keyword evidence="6" id="KW-1185">Reference proteome</keyword>
<dbReference type="GO" id="GO:0015031">
    <property type="term" value="P:protein transport"/>
    <property type="evidence" value="ECO:0007669"/>
    <property type="project" value="UniProtKB-KW"/>
</dbReference>
<evidence type="ECO:0000313" key="6">
    <source>
        <dbReference type="Proteomes" id="UP000241394"/>
    </source>
</evidence>
<keyword evidence="3" id="KW-0653">Protein transport</keyword>
<dbReference type="EMBL" id="NKQK01000002">
    <property type="protein sequence ID" value="PSS35110.1"/>
    <property type="molecule type" value="Genomic_DNA"/>
</dbReference>
<evidence type="ECO:0000256" key="1">
    <source>
        <dbReference type="ARBA" id="ARBA00006756"/>
    </source>
</evidence>
<comment type="function">
    <text evidence="3">Component of the exocyst complex.</text>
</comment>
<dbReference type="InParanoid" id="A0A2R6RYL5"/>
<dbReference type="PANTHER" id="PTHR12542">
    <property type="entry name" value="EXOCYST COMPLEX PROTEIN EXO70"/>
    <property type="match status" value="1"/>
</dbReference>
<proteinExistence type="inferred from homology"/>
<dbReference type="PANTHER" id="PTHR12542:SF49">
    <property type="entry name" value="EXOCYST SUBUNIT EXO70 FAMILY PROTEIN"/>
    <property type="match status" value="1"/>
</dbReference>
<evidence type="ECO:0000313" key="5">
    <source>
        <dbReference type="EMBL" id="PSS35110.1"/>
    </source>
</evidence>
<reference evidence="6" key="2">
    <citation type="journal article" date="2018" name="BMC Genomics">
        <title>A manually annotated Actinidia chinensis var. chinensis (kiwifruit) genome highlights the challenges associated with draft genomes and gene prediction in plants.</title>
        <authorList>
            <person name="Pilkington S.M."/>
            <person name="Crowhurst R."/>
            <person name="Hilario E."/>
            <person name="Nardozza S."/>
            <person name="Fraser L."/>
            <person name="Peng Y."/>
            <person name="Gunaseelan K."/>
            <person name="Simpson R."/>
            <person name="Tahir J."/>
            <person name="Deroles S.C."/>
            <person name="Templeton K."/>
            <person name="Luo Z."/>
            <person name="Davy M."/>
            <person name="Cheng C."/>
            <person name="McNeilage M."/>
            <person name="Scaglione D."/>
            <person name="Liu Y."/>
            <person name="Zhang Q."/>
            <person name="Datson P."/>
            <person name="De Silva N."/>
            <person name="Gardiner S.E."/>
            <person name="Bassett H."/>
            <person name="Chagne D."/>
            <person name="McCallum J."/>
            <person name="Dzierzon H."/>
            <person name="Deng C."/>
            <person name="Wang Y.Y."/>
            <person name="Barron L."/>
            <person name="Manako K."/>
            <person name="Bowen J."/>
            <person name="Foster T.M."/>
            <person name="Erridge Z.A."/>
            <person name="Tiffin H."/>
            <person name="Waite C.N."/>
            <person name="Davies K.M."/>
            <person name="Grierson E.P."/>
            <person name="Laing W.A."/>
            <person name="Kirk R."/>
            <person name="Chen X."/>
            <person name="Wood M."/>
            <person name="Montefiori M."/>
            <person name="Brummell D.A."/>
            <person name="Schwinn K.E."/>
            <person name="Catanach A."/>
            <person name="Fullerton C."/>
            <person name="Li D."/>
            <person name="Meiyalaghan S."/>
            <person name="Nieuwenhuizen N."/>
            <person name="Read N."/>
            <person name="Prakash R."/>
            <person name="Hunter D."/>
            <person name="Zhang H."/>
            <person name="McKenzie M."/>
            <person name="Knabel M."/>
            <person name="Harris A."/>
            <person name="Allan A.C."/>
            <person name="Gleave A."/>
            <person name="Chen A."/>
            <person name="Janssen B.J."/>
            <person name="Plunkett B."/>
            <person name="Ampomah-Dwamena C."/>
            <person name="Voogd C."/>
            <person name="Leif D."/>
            <person name="Lafferty D."/>
            <person name="Souleyre E.J.F."/>
            <person name="Varkonyi-Gasic E."/>
            <person name="Gambi F."/>
            <person name="Hanley J."/>
            <person name="Yao J.L."/>
            <person name="Cheung J."/>
            <person name="David K.M."/>
            <person name="Warren B."/>
            <person name="Marsh K."/>
            <person name="Snowden K.C."/>
            <person name="Lin-Wang K."/>
            <person name="Brian L."/>
            <person name="Martinez-Sanchez M."/>
            <person name="Wang M."/>
            <person name="Ileperuma N."/>
            <person name="Macnee N."/>
            <person name="Campin R."/>
            <person name="McAtee P."/>
            <person name="Drummond R.S.M."/>
            <person name="Espley R.V."/>
            <person name="Ireland H.S."/>
            <person name="Wu R."/>
            <person name="Atkinson R.G."/>
            <person name="Karunairetnam S."/>
            <person name="Bulley S."/>
            <person name="Chunkath S."/>
            <person name="Hanley Z."/>
            <person name="Storey R."/>
            <person name="Thrimawithana A.H."/>
            <person name="Thomson S."/>
            <person name="David C."/>
            <person name="Testolin R."/>
            <person name="Huang H."/>
            <person name="Hellens R.P."/>
            <person name="Schaffer R.J."/>
        </authorList>
    </citation>
    <scope>NUCLEOTIDE SEQUENCE [LARGE SCALE GENOMIC DNA]</scope>
    <source>
        <strain evidence="6">cv. Red5</strain>
    </source>
</reference>
<evidence type="ECO:0000259" key="4">
    <source>
        <dbReference type="Pfam" id="PF03081"/>
    </source>
</evidence>
<feature type="domain" description="Exocyst complex subunit Exo70 C-terminal" evidence="4">
    <location>
        <begin position="209"/>
        <end position="556"/>
    </location>
</feature>
<gene>
    <name evidence="5" type="ORF">CEY00_Acc02308</name>
</gene>
<dbReference type="InterPro" id="IPR046364">
    <property type="entry name" value="Exo70_C"/>
</dbReference>
<dbReference type="Gramene" id="PSS35110">
    <property type="protein sequence ID" value="PSS35110"/>
    <property type="gene ID" value="CEY00_Acc02308"/>
</dbReference>
<dbReference type="GO" id="GO:0000145">
    <property type="term" value="C:exocyst"/>
    <property type="evidence" value="ECO:0007669"/>
    <property type="project" value="InterPro"/>
</dbReference>
<name>A0A2R6RYL5_ACTCC</name>
<dbReference type="GO" id="GO:0005546">
    <property type="term" value="F:phosphatidylinositol-4,5-bisphosphate binding"/>
    <property type="evidence" value="ECO:0007669"/>
    <property type="project" value="InterPro"/>
</dbReference>
<dbReference type="InterPro" id="IPR004140">
    <property type="entry name" value="Exo70"/>
</dbReference>
<dbReference type="OMA" id="EWIREQY"/>
<dbReference type="AlphaFoldDB" id="A0A2R6RYL5"/>
<dbReference type="SUPFAM" id="SSF74788">
    <property type="entry name" value="Cullin repeat-like"/>
    <property type="match status" value="1"/>
</dbReference>
<sequence>MSSVTEISENKDERFSEIEERLYFVRDKIMNWENRPMIWDWSSEEAEEYVEAVYEARRLTESLKSLCFNGDIVENELLWRARNVLHMAMVRLEEEFTHILVQYRLPFESATISCSSSDTVSFEDDVSVLLSINSNSEECSIDLINPDVIPDLQCIAHLMFDSNYIWECTDAFINSRKDVLYDLILEVENLRIEDMPAMESATFDTKIKRCTRAMTNFVVVYLSSEKWLSDQIFGDFDSISSICFAEASKASMLQLLSFGKAIAYGPHRLETSSRFLDMYELLADLSPQINVLYANEFGFDVRSEWEDFVRMVCNCVKRTFLEIHDFMASNLSTRAVADGQIHHLTRYIMNHINALTKYTKTLDLLLTDPNNASESASCCVSPTALHIRSVMSDLECKLNDISKLYQDDSLRHFFLMNNTHYIALKVQGSKLRTILGKEWIREQYRKSEQQAMDYEGATWSSVFSLLKDEGIQNPGSNSISRTLFKVRLRRFYSAFEEIYKREAGWLVGNNDLWKDLQIAVAYKVIEYYGTFLGSDSSHLNVENMKYAIEDLENYILEIGCL</sequence>
<dbReference type="Gene3D" id="1.20.1280.170">
    <property type="entry name" value="Exocyst complex component Exo70"/>
    <property type="match status" value="1"/>
</dbReference>
<dbReference type="STRING" id="1590841.A0A2R6RYL5"/>
<dbReference type="GO" id="GO:0006887">
    <property type="term" value="P:exocytosis"/>
    <property type="evidence" value="ECO:0007669"/>
    <property type="project" value="UniProtKB-KW"/>
</dbReference>
<keyword evidence="3" id="KW-0268">Exocytosis</keyword>
<dbReference type="InterPro" id="IPR016159">
    <property type="entry name" value="Cullin_repeat-like_dom_sf"/>
</dbReference>
<dbReference type="Pfam" id="PF20669">
    <property type="entry name" value="Exo70_N"/>
    <property type="match status" value="1"/>
</dbReference>
<reference evidence="5 6" key="1">
    <citation type="submission" date="2017-07" db="EMBL/GenBank/DDBJ databases">
        <title>An improved, manually edited Actinidia chinensis var. chinensis (kiwifruit) genome highlights the challenges associated with draft genomes and gene prediction in plants.</title>
        <authorList>
            <person name="Pilkington S."/>
            <person name="Crowhurst R."/>
            <person name="Hilario E."/>
            <person name="Nardozza S."/>
            <person name="Fraser L."/>
            <person name="Peng Y."/>
            <person name="Gunaseelan K."/>
            <person name="Simpson R."/>
            <person name="Tahir J."/>
            <person name="Deroles S."/>
            <person name="Templeton K."/>
            <person name="Luo Z."/>
            <person name="Davy M."/>
            <person name="Cheng C."/>
            <person name="Mcneilage M."/>
            <person name="Scaglione D."/>
            <person name="Liu Y."/>
            <person name="Zhang Q."/>
            <person name="Datson P."/>
            <person name="De Silva N."/>
            <person name="Gardiner S."/>
            <person name="Bassett H."/>
            <person name="Chagne D."/>
            <person name="Mccallum J."/>
            <person name="Dzierzon H."/>
            <person name="Deng C."/>
            <person name="Wang Y.-Y."/>
            <person name="Barron N."/>
            <person name="Manako K."/>
            <person name="Bowen J."/>
            <person name="Foster T."/>
            <person name="Erridge Z."/>
            <person name="Tiffin H."/>
            <person name="Waite C."/>
            <person name="Davies K."/>
            <person name="Grierson E."/>
            <person name="Laing W."/>
            <person name="Kirk R."/>
            <person name="Chen X."/>
            <person name="Wood M."/>
            <person name="Montefiori M."/>
            <person name="Brummell D."/>
            <person name="Schwinn K."/>
            <person name="Catanach A."/>
            <person name="Fullerton C."/>
            <person name="Li D."/>
            <person name="Meiyalaghan S."/>
            <person name="Nieuwenhuizen N."/>
            <person name="Read N."/>
            <person name="Prakash R."/>
            <person name="Hunter D."/>
            <person name="Zhang H."/>
            <person name="Mckenzie M."/>
            <person name="Knabel M."/>
            <person name="Harris A."/>
            <person name="Allan A."/>
            <person name="Chen A."/>
            <person name="Janssen B."/>
            <person name="Plunkett B."/>
            <person name="Dwamena C."/>
            <person name="Voogd C."/>
            <person name="Leif D."/>
            <person name="Lafferty D."/>
            <person name="Souleyre E."/>
            <person name="Varkonyi-Gasic E."/>
            <person name="Gambi F."/>
            <person name="Hanley J."/>
            <person name="Yao J.-L."/>
            <person name="Cheung J."/>
            <person name="David K."/>
            <person name="Warren B."/>
            <person name="Marsh K."/>
            <person name="Snowden K."/>
            <person name="Lin-Wang K."/>
            <person name="Brian L."/>
            <person name="Martinez-Sanchez M."/>
            <person name="Wang M."/>
            <person name="Ileperuma N."/>
            <person name="Macnee N."/>
            <person name="Campin R."/>
            <person name="Mcatee P."/>
            <person name="Drummond R."/>
            <person name="Espley R."/>
            <person name="Ireland H."/>
            <person name="Wu R."/>
            <person name="Atkinson R."/>
            <person name="Karunairetnam S."/>
            <person name="Bulley S."/>
            <person name="Chunkath S."/>
            <person name="Hanley Z."/>
            <person name="Storey R."/>
            <person name="Thrimawithana A."/>
            <person name="Thomson S."/>
            <person name="David C."/>
            <person name="Testolin R."/>
        </authorList>
    </citation>
    <scope>NUCLEOTIDE SEQUENCE [LARGE SCALE GENOMIC DNA]</scope>
    <source>
        <strain evidence="6">cv. Red5</strain>
        <tissue evidence="5">Young leaf</tissue>
    </source>
</reference>
<dbReference type="OrthoDB" id="10279436at2759"/>
<comment type="caution">
    <text evidence="5">The sequence shown here is derived from an EMBL/GenBank/DDBJ whole genome shotgun (WGS) entry which is preliminary data.</text>
</comment>
<evidence type="ECO:0000256" key="3">
    <source>
        <dbReference type="RuleBase" id="RU365026"/>
    </source>
</evidence>
<dbReference type="Pfam" id="PF03081">
    <property type="entry name" value="Exo70_C"/>
    <property type="match status" value="1"/>
</dbReference>
<comment type="similarity">
    <text evidence="1 3">Belongs to the EXO70 family.</text>
</comment>
<dbReference type="Proteomes" id="UP000241394">
    <property type="component" value="Chromosome LG2"/>
</dbReference>
<keyword evidence="2 3" id="KW-0813">Transport</keyword>
<evidence type="ECO:0000256" key="2">
    <source>
        <dbReference type="ARBA" id="ARBA00022448"/>
    </source>
</evidence>
<organism evidence="5 6">
    <name type="scientific">Actinidia chinensis var. chinensis</name>
    <name type="common">Chinese soft-hair kiwi</name>
    <dbReference type="NCBI Taxonomy" id="1590841"/>
    <lineage>
        <taxon>Eukaryota</taxon>
        <taxon>Viridiplantae</taxon>
        <taxon>Streptophyta</taxon>
        <taxon>Embryophyta</taxon>
        <taxon>Tracheophyta</taxon>
        <taxon>Spermatophyta</taxon>
        <taxon>Magnoliopsida</taxon>
        <taxon>eudicotyledons</taxon>
        <taxon>Gunneridae</taxon>
        <taxon>Pentapetalae</taxon>
        <taxon>asterids</taxon>
        <taxon>Ericales</taxon>
        <taxon>Actinidiaceae</taxon>
        <taxon>Actinidia</taxon>
    </lineage>
</organism>